<name>A0A1Y2FXR8_9BASI</name>
<dbReference type="STRING" id="106004.A0A1Y2FXR8"/>
<dbReference type="InterPro" id="IPR021867">
    <property type="entry name" value="Bmt2/SAMTOR"/>
</dbReference>
<dbReference type="InterPro" id="IPR029063">
    <property type="entry name" value="SAM-dependent_MTases_sf"/>
</dbReference>
<gene>
    <name evidence="5" type="ORF">BCR35DRAFT_277138</name>
</gene>
<dbReference type="SUPFAM" id="SSF53335">
    <property type="entry name" value="S-adenosyl-L-methionine-dependent methyltransferases"/>
    <property type="match status" value="1"/>
</dbReference>
<reference evidence="5 6" key="1">
    <citation type="submission" date="2016-07" db="EMBL/GenBank/DDBJ databases">
        <title>Pervasive Adenine N6-methylation of Active Genes in Fungi.</title>
        <authorList>
            <consortium name="DOE Joint Genome Institute"/>
            <person name="Mondo S.J."/>
            <person name="Dannebaum R.O."/>
            <person name="Kuo R.C."/>
            <person name="Labutti K."/>
            <person name="Haridas S."/>
            <person name="Kuo A."/>
            <person name="Salamov A."/>
            <person name="Ahrendt S.R."/>
            <person name="Lipzen A."/>
            <person name="Sullivan W."/>
            <person name="Andreopoulos W.B."/>
            <person name="Clum A."/>
            <person name="Lindquist E."/>
            <person name="Daum C."/>
            <person name="Ramamoorthy G.K."/>
            <person name="Gryganskyi A."/>
            <person name="Culley D."/>
            <person name="Magnuson J.K."/>
            <person name="James T.Y."/>
            <person name="O'Malley M.A."/>
            <person name="Stajich J.E."/>
            <person name="Spatafora J.W."/>
            <person name="Visel A."/>
            <person name="Grigoriev I.V."/>
        </authorList>
    </citation>
    <scope>NUCLEOTIDE SEQUENCE [LARGE SCALE GENOMIC DNA]</scope>
    <source>
        <strain evidence="5 6">62-1032</strain>
    </source>
</reference>
<dbReference type="HAMAP" id="MF_03044">
    <property type="entry name" value="BMT2"/>
    <property type="match status" value="1"/>
</dbReference>
<feature type="non-terminal residue" evidence="5">
    <location>
        <position position="419"/>
    </location>
</feature>
<feature type="compositionally biased region" description="Basic and acidic residues" evidence="4">
    <location>
        <begin position="350"/>
        <end position="369"/>
    </location>
</feature>
<keyword evidence="6" id="KW-1185">Reference proteome</keyword>
<evidence type="ECO:0000313" key="5">
    <source>
        <dbReference type="EMBL" id="ORY88104.1"/>
    </source>
</evidence>
<dbReference type="GO" id="GO:0016433">
    <property type="term" value="F:rRNA (adenine) methyltransferase activity"/>
    <property type="evidence" value="ECO:0007669"/>
    <property type="project" value="TreeGrafter"/>
</dbReference>
<dbReference type="PANTHER" id="PTHR21008">
    <property type="entry name" value="S-ADENOSYLMETHIONINE SENSOR UPSTREAM OF MTORC1-RELATED"/>
    <property type="match status" value="1"/>
</dbReference>
<protein>
    <submittedName>
        <fullName evidence="5">Putative methyltransferase-domain-containing protein</fullName>
    </submittedName>
</protein>
<keyword evidence="1 5" id="KW-0489">Methyltransferase</keyword>
<keyword evidence="2 5" id="KW-0808">Transferase</keyword>
<dbReference type="GO" id="GO:0005730">
    <property type="term" value="C:nucleolus"/>
    <property type="evidence" value="ECO:0007669"/>
    <property type="project" value="TreeGrafter"/>
</dbReference>
<dbReference type="InParanoid" id="A0A1Y2FXR8"/>
<keyword evidence="3" id="KW-0949">S-adenosyl-L-methionine</keyword>
<dbReference type="FunCoup" id="A0A1Y2FXR8">
    <property type="interactions" value="55"/>
</dbReference>
<dbReference type="Proteomes" id="UP000193467">
    <property type="component" value="Unassembled WGS sequence"/>
</dbReference>
<dbReference type="Gene3D" id="3.40.50.150">
    <property type="entry name" value="Vaccinia Virus protein VP39"/>
    <property type="match status" value="1"/>
</dbReference>
<feature type="region of interest" description="Disordered" evidence="4">
    <location>
        <begin position="1"/>
        <end position="74"/>
    </location>
</feature>
<evidence type="ECO:0000256" key="2">
    <source>
        <dbReference type="ARBA" id="ARBA00022679"/>
    </source>
</evidence>
<dbReference type="CDD" id="cd02440">
    <property type="entry name" value="AdoMet_MTases"/>
    <property type="match status" value="1"/>
</dbReference>
<dbReference type="AlphaFoldDB" id="A0A1Y2FXR8"/>
<evidence type="ECO:0000313" key="6">
    <source>
        <dbReference type="Proteomes" id="UP000193467"/>
    </source>
</evidence>
<evidence type="ECO:0000256" key="1">
    <source>
        <dbReference type="ARBA" id="ARBA00022603"/>
    </source>
</evidence>
<accession>A0A1Y2FXR8</accession>
<evidence type="ECO:0000256" key="4">
    <source>
        <dbReference type="SAM" id="MobiDB-lite"/>
    </source>
</evidence>
<feature type="region of interest" description="Disordered" evidence="4">
    <location>
        <begin position="350"/>
        <end position="373"/>
    </location>
</feature>
<sequence length="419" mass="45797">MPHTNNPQAKARKASRQDKKKPKFLQRSKPKKASKGNAFATPAVDDEGNPIPVDPSAEAPADLSPANAAPVDEGSRAEKVALIQEYHAIQKQLASPALTDAGERKKLLARQKELGGLEAYQAASVHGGDKKRGGESGKWCVKQLQELKVGVDKGKAKEKVEPIINADGTKTWPPKKPREKLRLLDVGAIQGTSYADWPWIETTSIDLNSGAPSVIQCDFFDFPLPAEDKKFDVVGLSLVVNFEGSLTKRADMLRHAHSYLKPTGLLYLVLPLPCLTNSRYMTHARLTSILLTCGWAPVRQHDSAKLTYWLLKRVGDGRGDGKSWKREEVRAGVHRNNFCIVVHGDGKEAVEGEDKVDSKEEMRRSGEDAKEIDEEEAWGGIELEDGAPSVAAEKEEAEWGGIEIDAAGGEDEEWGGIDA</sequence>
<comment type="caution">
    <text evidence="5">The sequence shown here is derived from an EMBL/GenBank/DDBJ whole genome shotgun (WGS) entry which is preliminary data.</text>
</comment>
<organism evidence="5 6">
    <name type="scientific">Leucosporidium creatinivorum</name>
    <dbReference type="NCBI Taxonomy" id="106004"/>
    <lineage>
        <taxon>Eukaryota</taxon>
        <taxon>Fungi</taxon>
        <taxon>Dikarya</taxon>
        <taxon>Basidiomycota</taxon>
        <taxon>Pucciniomycotina</taxon>
        <taxon>Microbotryomycetes</taxon>
        <taxon>Leucosporidiales</taxon>
        <taxon>Leucosporidium</taxon>
    </lineage>
</organism>
<dbReference type="Pfam" id="PF11968">
    <property type="entry name" value="Bmt2"/>
    <property type="match status" value="1"/>
</dbReference>
<dbReference type="EMBL" id="MCGR01000012">
    <property type="protein sequence ID" value="ORY88104.1"/>
    <property type="molecule type" value="Genomic_DNA"/>
</dbReference>
<evidence type="ECO:0000256" key="3">
    <source>
        <dbReference type="ARBA" id="ARBA00022691"/>
    </source>
</evidence>
<dbReference type="OrthoDB" id="5954793at2759"/>
<feature type="compositionally biased region" description="Basic residues" evidence="4">
    <location>
        <begin position="10"/>
        <end position="34"/>
    </location>
</feature>
<dbReference type="PANTHER" id="PTHR21008:SF1">
    <property type="entry name" value="25S RRNA (ADENINE(2142)-N(1))-METHYLTRANSFERASE"/>
    <property type="match status" value="1"/>
</dbReference>
<proteinExistence type="inferred from homology"/>